<name>A0A5J4Q7X4_9EUKA</name>
<dbReference type="EMBL" id="SNRW01046568">
    <property type="protein sequence ID" value="KAA6317552.1"/>
    <property type="molecule type" value="Genomic_DNA"/>
</dbReference>
<dbReference type="Proteomes" id="UP000324800">
    <property type="component" value="Unassembled WGS sequence"/>
</dbReference>
<feature type="non-terminal residue" evidence="1">
    <location>
        <position position="1"/>
    </location>
</feature>
<evidence type="ECO:0000313" key="1">
    <source>
        <dbReference type="EMBL" id="KAA6317552.1"/>
    </source>
</evidence>
<dbReference type="AlphaFoldDB" id="A0A5J4Q7X4"/>
<organism evidence="1 2">
    <name type="scientific">Streblomastix strix</name>
    <dbReference type="NCBI Taxonomy" id="222440"/>
    <lineage>
        <taxon>Eukaryota</taxon>
        <taxon>Metamonada</taxon>
        <taxon>Preaxostyla</taxon>
        <taxon>Oxymonadida</taxon>
        <taxon>Streblomastigidae</taxon>
        <taxon>Streblomastix</taxon>
    </lineage>
</organism>
<gene>
    <name evidence="1" type="ORF">EZS28_055083</name>
</gene>
<evidence type="ECO:0000313" key="2">
    <source>
        <dbReference type="Proteomes" id="UP000324800"/>
    </source>
</evidence>
<protein>
    <submittedName>
        <fullName evidence="1">Uncharacterized protein</fullName>
    </submittedName>
</protein>
<proteinExistence type="predicted"/>
<reference evidence="1 2" key="1">
    <citation type="submission" date="2019-03" db="EMBL/GenBank/DDBJ databases">
        <title>Single cell metagenomics reveals metabolic interactions within the superorganism composed of flagellate Streblomastix strix and complex community of Bacteroidetes bacteria on its surface.</title>
        <authorList>
            <person name="Treitli S.C."/>
            <person name="Kolisko M."/>
            <person name="Husnik F."/>
            <person name="Keeling P."/>
            <person name="Hampl V."/>
        </authorList>
    </citation>
    <scope>NUCLEOTIDE SEQUENCE [LARGE SCALE GENOMIC DNA]</scope>
    <source>
        <strain evidence="1">ST1C</strain>
    </source>
</reference>
<accession>A0A5J4Q7X4</accession>
<sequence>ICLAAIQREQVRRGAGQVLMNAKTENICISILRSSSL</sequence>
<comment type="caution">
    <text evidence="1">The sequence shown here is derived from an EMBL/GenBank/DDBJ whole genome shotgun (WGS) entry which is preliminary data.</text>
</comment>